<protein>
    <submittedName>
        <fullName evidence="4">SPFH domain-containing protein</fullName>
    </submittedName>
</protein>
<dbReference type="SUPFAM" id="SSF117892">
    <property type="entry name" value="Band 7/SPFH domain"/>
    <property type="match status" value="1"/>
</dbReference>
<dbReference type="Proteomes" id="UP000243978">
    <property type="component" value="Unassembled WGS sequence"/>
</dbReference>
<proteinExistence type="inferred from homology"/>
<accession>A0A2T6BDY6</accession>
<dbReference type="Gene3D" id="3.30.479.30">
    <property type="entry name" value="Band 7 domain"/>
    <property type="match status" value="1"/>
</dbReference>
<comment type="subcellular location">
    <subcellularLocation>
        <location evidence="1">Membrane</location>
        <topology evidence="1">Single-pass membrane protein</topology>
    </subcellularLocation>
</comment>
<comment type="caution">
    <text evidence="4">The sequence shown here is derived from an EMBL/GenBank/DDBJ whole genome shotgun (WGS) entry which is preliminary data.</text>
</comment>
<dbReference type="InterPro" id="IPR036013">
    <property type="entry name" value="Band_7/SPFH_dom_sf"/>
</dbReference>
<dbReference type="PANTHER" id="PTHR10264">
    <property type="entry name" value="BAND 7 PROTEIN-RELATED"/>
    <property type="match status" value="1"/>
</dbReference>
<dbReference type="InterPro" id="IPR043202">
    <property type="entry name" value="Band-7_stomatin-like"/>
</dbReference>
<evidence type="ECO:0000259" key="3">
    <source>
        <dbReference type="SMART" id="SM00244"/>
    </source>
</evidence>
<sequence length="376" mass="41481">MWLLNILTGMRKVTVSETERAIVLRKGRIHAILGAGEHRIWARDVLERHDLGDPVFTSPLAEALMRGHAELAWAHLTEMRTDAGEIAVIERDGRLFEVLAPETRRLLWTDAGPWAVTRVDLSDGFAVDRALGDRLTRARMTHAMTVVEVAEADVALMFVDGALAEVLEAGVHRFWTAGRTIVVKRVDLRWRAHDVTGHEILTRDRVSLRVNLAADFRVVDPVRAVTAVRDFEDALHRALGLAFRKTLGALTLDALLADKLAVDAEAADAVRAEMAELGVEVGAITLKDVILPGEMRDILTGVVAAEKAAEANVIRRREETNATRSLLNTAKVMAENPVMLRLKELEALEAIAGKVERLTVHSGTDGLMNDIVRLRD</sequence>
<name>A0A2T6BDY6_9RHOB</name>
<dbReference type="Pfam" id="PF01145">
    <property type="entry name" value="Band_7"/>
    <property type="match status" value="1"/>
</dbReference>
<comment type="similarity">
    <text evidence="2">Belongs to the band 7/mec-2 family.</text>
</comment>
<feature type="domain" description="Band 7" evidence="3">
    <location>
        <begin position="144"/>
        <end position="303"/>
    </location>
</feature>
<dbReference type="OrthoDB" id="5501731at2"/>
<reference evidence="4 5" key="1">
    <citation type="submission" date="2018-04" db="EMBL/GenBank/DDBJ databases">
        <title>Genomic Encyclopedia of Archaeal and Bacterial Type Strains, Phase II (KMG-II): from individual species to whole genera.</title>
        <authorList>
            <person name="Goeker M."/>
        </authorList>
    </citation>
    <scope>NUCLEOTIDE SEQUENCE [LARGE SCALE GENOMIC DNA]</scope>
    <source>
        <strain evidence="4 5">DSM 100977</strain>
    </source>
</reference>
<dbReference type="SMART" id="SM00244">
    <property type="entry name" value="PHB"/>
    <property type="match status" value="1"/>
</dbReference>
<evidence type="ECO:0000256" key="2">
    <source>
        <dbReference type="ARBA" id="ARBA00008164"/>
    </source>
</evidence>
<evidence type="ECO:0000256" key="1">
    <source>
        <dbReference type="ARBA" id="ARBA00004167"/>
    </source>
</evidence>
<dbReference type="GO" id="GO:0005886">
    <property type="term" value="C:plasma membrane"/>
    <property type="evidence" value="ECO:0007669"/>
    <property type="project" value="InterPro"/>
</dbReference>
<organism evidence="4 5">
    <name type="scientific">Litoreibacter ponti</name>
    <dbReference type="NCBI Taxonomy" id="1510457"/>
    <lineage>
        <taxon>Bacteria</taxon>
        <taxon>Pseudomonadati</taxon>
        <taxon>Pseudomonadota</taxon>
        <taxon>Alphaproteobacteria</taxon>
        <taxon>Rhodobacterales</taxon>
        <taxon>Roseobacteraceae</taxon>
        <taxon>Litoreibacter</taxon>
    </lineage>
</organism>
<gene>
    <name evidence="4" type="ORF">C8N43_3056</name>
</gene>
<dbReference type="AlphaFoldDB" id="A0A2T6BDY6"/>
<dbReference type="PANTHER" id="PTHR10264:SF83">
    <property type="entry name" value="BLL5629 PROTEIN"/>
    <property type="match status" value="1"/>
</dbReference>
<dbReference type="RefSeq" id="WP_107846598.1">
    <property type="nucleotide sequence ID" value="NZ_QBKS01000002.1"/>
</dbReference>
<evidence type="ECO:0000313" key="5">
    <source>
        <dbReference type="Proteomes" id="UP000243978"/>
    </source>
</evidence>
<dbReference type="Gene3D" id="6.10.250.2090">
    <property type="match status" value="1"/>
</dbReference>
<keyword evidence="5" id="KW-1185">Reference proteome</keyword>
<evidence type="ECO:0000313" key="4">
    <source>
        <dbReference type="EMBL" id="PTX54244.1"/>
    </source>
</evidence>
<dbReference type="InterPro" id="IPR001107">
    <property type="entry name" value="Band_7"/>
</dbReference>
<dbReference type="CDD" id="cd13438">
    <property type="entry name" value="SPFH_eoslipins_u2"/>
    <property type="match status" value="1"/>
</dbReference>
<dbReference type="EMBL" id="QBKS01000002">
    <property type="protein sequence ID" value="PTX54244.1"/>
    <property type="molecule type" value="Genomic_DNA"/>
</dbReference>